<evidence type="ECO:0000256" key="2">
    <source>
        <dbReference type="SAM" id="SignalP"/>
    </source>
</evidence>
<keyword evidence="2" id="KW-0732">Signal</keyword>
<keyword evidence="1" id="KW-0472">Membrane</keyword>
<dbReference type="EMBL" id="LSMT01000764">
    <property type="protein sequence ID" value="PFX14545.1"/>
    <property type="molecule type" value="Genomic_DNA"/>
</dbReference>
<dbReference type="Proteomes" id="UP000225706">
    <property type="component" value="Unassembled WGS sequence"/>
</dbReference>
<evidence type="ECO:0000256" key="1">
    <source>
        <dbReference type="SAM" id="Phobius"/>
    </source>
</evidence>
<protein>
    <submittedName>
        <fullName evidence="3">Uncharacterized protein</fullName>
    </submittedName>
</protein>
<feature type="signal peptide" evidence="2">
    <location>
        <begin position="1"/>
        <end position="18"/>
    </location>
</feature>
<reference evidence="4" key="1">
    <citation type="journal article" date="2017" name="bioRxiv">
        <title>Comparative analysis of the genomes of Stylophora pistillata and Acropora digitifera provides evidence for extensive differences between species of corals.</title>
        <authorList>
            <person name="Voolstra C.R."/>
            <person name="Li Y."/>
            <person name="Liew Y.J."/>
            <person name="Baumgarten S."/>
            <person name="Zoccola D."/>
            <person name="Flot J.-F."/>
            <person name="Tambutte S."/>
            <person name="Allemand D."/>
            <person name="Aranda M."/>
        </authorList>
    </citation>
    <scope>NUCLEOTIDE SEQUENCE [LARGE SCALE GENOMIC DNA]</scope>
</reference>
<organism evidence="3 4">
    <name type="scientific">Stylophora pistillata</name>
    <name type="common">Smooth cauliflower coral</name>
    <dbReference type="NCBI Taxonomy" id="50429"/>
    <lineage>
        <taxon>Eukaryota</taxon>
        <taxon>Metazoa</taxon>
        <taxon>Cnidaria</taxon>
        <taxon>Anthozoa</taxon>
        <taxon>Hexacorallia</taxon>
        <taxon>Scleractinia</taxon>
        <taxon>Astrocoeniina</taxon>
        <taxon>Pocilloporidae</taxon>
        <taxon>Stylophora</taxon>
    </lineage>
</organism>
<keyword evidence="1" id="KW-0812">Transmembrane</keyword>
<sequence length="236" mass="25890">MIFFNILFACVFFVGNDAALPNVGSCTFMEYYCSARKCSTAFFKTLQKYPKANCGAELSNLKNCMVDTLKVCSEGALTESQIRGIIDKSVKEEQQCMDGSIEIPTMPPAVSICSSSFSSEADTCVRSFHQKFAKDKSDPTLCSENAEAKRCVRNLIDSDCNFPSQAKEIIDLGLSDYNPFCADNRDPGSTGNDQCYGVQDKSGDALKYFNAAAGIKPGVLHTLLFVFFLSLFLFKA</sequence>
<keyword evidence="1" id="KW-1133">Transmembrane helix</keyword>
<gene>
    <name evidence="3" type="ORF">AWC38_SpisGene21287</name>
</gene>
<name>A0A2B4RE43_STYPI</name>
<accession>A0A2B4RE43</accession>
<proteinExistence type="predicted"/>
<keyword evidence="4" id="KW-1185">Reference proteome</keyword>
<dbReference type="OrthoDB" id="5953574at2759"/>
<evidence type="ECO:0000313" key="4">
    <source>
        <dbReference type="Proteomes" id="UP000225706"/>
    </source>
</evidence>
<dbReference type="AlphaFoldDB" id="A0A2B4RE43"/>
<feature type="chain" id="PRO_5012044183" evidence="2">
    <location>
        <begin position="19"/>
        <end position="236"/>
    </location>
</feature>
<feature type="transmembrane region" description="Helical" evidence="1">
    <location>
        <begin position="218"/>
        <end position="234"/>
    </location>
</feature>
<comment type="caution">
    <text evidence="3">The sequence shown here is derived from an EMBL/GenBank/DDBJ whole genome shotgun (WGS) entry which is preliminary data.</text>
</comment>
<evidence type="ECO:0000313" key="3">
    <source>
        <dbReference type="EMBL" id="PFX14545.1"/>
    </source>
</evidence>